<evidence type="ECO:0000313" key="3">
    <source>
        <dbReference type="EMBL" id="CUQ30774.1"/>
    </source>
</evidence>
<accession>A0A174V7N7</accession>
<dbReference type="Proteomes" id="UP000095541">
    <property type="component" value="Unassembled WGS sequence"/>
</dbReference>
<evidence type="ECO:0000259" key="1">
    <source>
        <dbReference type="Pfam" id="PF19898"/>
    </source>
</evidence>
<dbReference type="EMBL" id="CZBI01000005">
    <property type="protein sequence ID" value="CUQ30774.1"/>
    <property type="molecule type" value="Genomic_DNA"/>
</dbReference>
<reference evidence="3 4" key="1">
    <citation type="submission" date="2015-09" db="EMBL/GenBank/DDBJ databases">
        <authorList>
            <consortium name="Pathogen Informatics"/>
        </authorList>
    </citation>
    <scope>NUCLEOTIDE SEQUENCE [LARGE SCALE GENOMIC DNA]</scope>
    <source>
        <strain evidence="3 4">2789STDY5834945</strain>
    </source>
</reference>
<organism evidence="3 4">
    <name type="scientific">Bacteroides thetaiotaomicron</name>
    <dbReference type="NCBI Taxonomy" id="818"/>
    <lineage>
        <taxon>Bacteria</taxon>
        <taxon>Pseudomonadati</taxon>
        <taxon>Bacteroidota</taxon>
        <taxon>Bacteroidia</taxon>
        <taxon>Bacteroidales</taxon>
        <taxon>Bacteroidaceae</taxon>
        <taxon>Bacteroides</taxon>
    </lineage>
</organism>
<dbReference type="InterPro" id="IPR045951">
    <property type="entry name" value="DUF6371"/>
</dbReference>
<evidence type="ECO:0000259" key="2">
    <source>
        <dbReference type="Pfam" id="PF21957"/>
    </source>
</evidence>
<feature type="domain" description="Zinc beta-ribbon finger putative" evidence="2">
    <location>
        <begin position="3"/>
        <end position="66"/>
    </location>
</feature>
<sequence>MKNFILEKYKGWSSRYTCPKCGRSHCFTRYIDTWTGQYLADDVGMCDHKNSCGYHKPPREYFKEHGNGYHFEYRQSNPLNRSTESPKEKETDFIPMRIIEDFEKLDKKKNTLKEFLSTLVSPFDLQRGFSAYHVGTTKNGETVFPQIDMQGRCRTAKIMAYDENGHRIKDKMDRIDWLHARIMKKKRLKPSEWNLKQCLFGEHLLSLRPDDVVCLVESEKTAIICALVYPECLWLACGGKQNLKPEMCQALEGRNVLLFPDADAVADWEERSKLLSFCRKTKMIRWYKHEAEDSKRDIADAILEQHPKEAQDKVQETPQEKIKLTTIGDICQWTSEAGIEKDRVQINV</sequence>
<dbReference type="RefSeq" id="WP_055220410.1">
    <property type="nucleotide sequence ID" value="NZ_CZBI01000005.1"/>
</dbReference>
<dbReference type="NCBIfam" id="NF040506">
    <property type="entry name" value="PG0870_Nterm"/>
    <property type="match status" value="1"/>
</dbReference>
<evidence type="ECO:0000313" key="4">
    <source>
        <dbReference type="Proteomes" id="UP000095541"/>
    </source>
</evidence>
<evidence type="ECO:0008006" key="5">
    <source>
        <dbReference type="Google" id="ProtNLM"/>
    </source>
</evidence>
<protein>
    <recommendedName>
        <fullName evidence="5">Toprim domain-containing protein</fullName>
    </recommendedName>
</protein>
<feature type="domain" description="DUF6371" evidence="1">
    <location>
        <begin position="110"/>
        <end position="261"/>
    </location>
</feature>
<proteinExistence type="predicted"/>
<dbReference type="InterPro" id="IPR047731">
    <property type="entry name" value="Zinc_ribbon_put"/>
</dbReference>
<name>A0A174V7N7_BACT4</name>
<dbReference type="Pfam" id="PF19898">
    <property type="entry name" value="DUF6371"/>
    <property type="match status" value="1"/>
</dbReference>
<dbReference type="AlphaFoldDB" id="A0A174V7N7"/>
<dbReference type="Pfam" id="PF21957">
    <property type="entry name" value="Zn_ribbon_16"/>
    <property type="match status" value="1"/>
</dbReference>
<gene>
    <name evidence="3" type="ORF">ERS852557_03468</name>
</gene>